<protein>
    <submittedName>
        <fullName evidence="5">5-oxoprolinase subunit PxpB</fullName>
        <ecNumber evidence="5">3.5.2.9</ecNumber>
    </submittedName>
</protein>
<keyword evidence="3" id="KW-0067">ATP-binding</keyword>
<dbReference type="Gene3D" id="2.40.100.10">
    <property type="entry name" value="Cyclophilin-like"/>
    <property type="match status" value="1"/>
</dbReference>
<dbReference type="OrthoDB" id="9778567at2"/>
<evidence type="ECO:0000259" key="4">
    <source>
        <dbReference type="SMART" id="SM00796"/>
    </source>
</evidence>
<dbReference type="InterPro" id="IPR003833">
    <property type="entry name" value="CT_C_D"/>
</dbReference>
<dbReference type="Pfam" id="PF02682">
    <property type="entry name" value="CT_C_D"/>
    <property type="match status" value="1"/>
</dbReference>
<dbReference type="AlphaFoldDB" id="A0A3A1R3A4"/>
<keyword evidence="1" id="KW-0547">Nucleotide-binding</keyword>
<dbReference type="SMART" id="SM00796">
    <property type="entry name" value="AHS1"/>
    <property type="match status" value="1"/>
</dbReference>
<name>A0A3A1R3A4_9BACI</name>
<keyword evidence="6" id="KW-1185">Reference proteome</keyword>
<sequence>MHPHAKGKNIQDNIYSSVVFFNTPHSIQKHLYVKMKVIIQNVFRIGSEFLLKYTIHPLGDSALIVEFLLTDAEKCLNAVTAFTLALSRRKNNAIIEAVPAFKTVTVHFDPLKISSSSPFNVLKDILAYEINALKMLEDSSSKDVLSIPVLYGKHAGPDLSFVADHNSLDEASVIEFHSSRIYSVAFLGFSPGFPFLSGMDPAIAAPRKKNPRVRIEAGSVGIAGNQTGIYPLASPGGWQIIGKTPLKLFDPDTPGKPALLSQGDKVRFYSITENQFKEMEES</sequence>
<organism evidence="5 6">
    <name type="scientific">Bacillus salacetis</name>
    <dbReference type="NCBI Taxonomy" id="2315464"/>
    <lineage>
        <taxon>Bacteria</taxon>
        <taxon>Bacillati</taxon>
        <taxon>Bacillota</taxon>
        <taxon>Bacilli</taxon>
        <taxon>Bacillales</taxon>
        <taxon>Bacillaceae</taxon>
        <taxon>Bacillus</taxon>
    </lineage>
</organism>
<reference evidence="5 6" key="1">
    <citation type="submission" date="2018-09" db="EMBL/GenBank/DDBJ databases">
        <title>Bacillus saliacetes sp. nov., isolated from Thai shrimp paste (Ka-pi).</title>
        <authorList>
            <person name="Daroonpunt R."/>
            <person name="Tanasupawat S."/>
            <person name="Yiamsombut S."/>
        </authorList>
    </citation>
    <scope>NUCLEOTIDE SEQUENCE [LARGE SCALE GENOMIC DNA]</scope>
    <source>
        <strain evidence="5 6">SKP7-4</strain>
    </source>
</reference>
<dbReference type="InterPro" id="IPR029000">
    <property type="entry name" value="Cyclophilin-like_dom_sf"/>
</dbReference>
<comment type="caution">
    <text evidence="5">The sequence shown here is derived from an EMBL/GenBank/DDBJ whole genome shotgun (WGS) entry which is preliminary data.</text>
</comment>
<dbReference type="Gene3D" id="3.30.1360.40">
    <property type="match status" value="1"/>
</dbReference>
<accession>A0A3A1R3A4</accession>
<dbReference type="SUPFAM" id="SSF160467">
    <property type="entry name" value="PH0987 N-terminal domain-like"/>
    <property type="match status" value="1"/>
</dbReference>
<dbReference type="GO" id="GO:0005524">
    <property type="term" value="F:ATP binding"/>
    <property type="evidence" value="ECO:0007669"/>
    <property type="project" value="UniProtKB-KW"/>
</dbReference>
<keyword evidence="2 5" id="KW-0378">Hydrolase</keyword>
<evidence type="ECO:0000256" key="3">
    <source>
        <dbReference type="ARBA" id="ARBA00022840"/>
    </source>
</evidence>
<dbReference type="EC" id="3.5.2.9" evidence="5"/>
<evidence type="ECO:0000256" key="2">
    <source>
        <dbReference type="ARBA" id="ARBA00022801"/>
    </source>
</evidence>
<feature type="domain" description="Carboxyltransferase" evidence="4">
    <location>
        <begin position="53"/>
        <end position="260"/>
    </location>
</feature>
<dbReference type="InterPro" id="IPR010016">
    <property type="entry name" value="PxpB"/>
</dbReference>
<dbReference type="NCBIfam" id="TIGR00370">
    <property type="entry name" value="5-oxoprolinase subunit PxpB"/>
    <property type="match status" value="1"/>
</dbReference>
<evidence type="ECO:0000313" key="6">
    <source>
        <dbReference type="Proteomes" id="UP000265801"/>
    </source>
</evidence>
<dbReference type="Proteomes" id="UP000265801">
    <property type="component" value="Unassembled WGS sequence"/>
</dbReference>
<dbReference type="SUPFAM" id="SSF50891">
    <property type="entry name" value="Cyclophilin-like"/>
    <property type="match status" value="1"/>
</dbReference>
<dbReference type="EMBL" id="QXIR01000009">
    <property type="protein sequence ID" value="RIW35066.1"/>
    <property type="molecule type" value="Genomic_DNA"/>
</dbReference>
<proteinExistence type="predicted"/>
<dbReference type="GO" id="GO:0017168">
    <property type="term" value="F:5-oxoprolinase (ATP-hydrolyzing) activity"/>
    <property type="evidence" value="ECO:0007669"/>
    <property type="project" value="UniProtKB-EC"/>
</dbReference>
<dbReference type="PANTHER" id="PTHR34698">
    <property type="entry name" value="5-OXOPROLINASE SUBUNIT B"/>
    <property type="match status" value="1"/>
</dbReference>
<evidence type="ECO:0000313" key="5">
    <source>
        <dbReference type="EMBL" id="RIW35066.1"/>
    </source>
</evidence>
<gene>
    <name evidence="5" type="primary">pxpB</name>
    <name evidence="5" type="ORF">D3H55_08435</name>
</gene>
<dbReference type="PANTHER" id="PTHR34698:SF2">
    <property type="entry name" value="5-OXOPROLINASE SUBUNIT B"/>
    <property type="match status" value="1"/>
</dbReference>
<evidence type="ECO:0000256" key="1">
    <source>
        <dbReference type="ARBA" id="ARBA00022741"/>
    </source>
</evidence>